<evidence type="ECO:0000313" key="2">
    <source>
        <dbReference type="EMBL" id="GAA1953679.1"/>
    </source>
</evidence>
<organism evidence="2 3">
    <name type="scientific">Amycolatopsis minnesotensis</name>
    <dbReference type="NCBI Taxonomy" id="337894"/>
    <lineage>
        <taxon>Bacteria</taxon>
        <taxon>Bacillati</taxon>
        <taxon>Actinomycetota</taxon>
        <taxon>Actinomycetes</taxon>
        <taxon>Pseudonocardiales</taxon>
        <taxon>Pseudonocardiaceae</taxon>
        <taxon>Amycolatopsis</taxon>
    </lineage>
</organism>
<keyword evidence="3" id="KW-1185">Reference proteome</keyword>
<feature type="domain" description="HTH cro/C1-type" evidence="1">
    <location>
        <begin position="16"/>
        <end position="88"/>
    </location>
</feature>
<sequence length="262" mass="29425">MSISDLAARRRELGAFLRSRRERITPSEAGVPATGRRRTPGLRREELAFLAGISATWYTYLEQGRDIRPSEQVLTALATALRLTGHERDHLFHLAGAPAAPEPDEPEAVDPAVAAIPMLVRPNPAYLTGVSYDLLSVNPAATELFADLNTDRPNLARWMFTSPAARQVLVDWEREAQVLLARLRGAAGRHPAHPRFARLIEELHAASPEVREWWPRYDIQVSRTGTKRLRHPRHGIVTMTHTAFHVAEHPEQTLVVYAEQQD</sequence>
<proteinExistence type="predicted"/>
<dbReference type="InterPro" id="IPR001387">
    <property type="entry name" value="Cro/C1-type_HTH"/>
</dbReference>
<dbReference type="Gene3D" id="3.30.450.180">
    <property type="match status" value="1"/>
</dbReference>
<dbReference type="CDD" id="cd00093">
    <property type="entry name" value="HTH_XRE"/>
    <property type="match status" value="1"/>
</dbReference>
<dbReference type="RefSeq" id="WP_344416723.1">
    <property type="nucleotide sequence ID" value="NZ_BAAANN010000008.1"/>
</dbReference>
<comment type="caution">
    <text evidence="2">The sequence shown here is derived from an EMBL/GenBank/DDBJ whole genome shotgun (WGS) entry which is preliminary data.</text>
</comment>
<dbReference type="Proteomes" id="UP001501116">
    <property type="component" value="Unassembled WGS sequence"/>
</dbReference>
<dbReference type="Pfam" id="PF17765">
    <property type="entry name" value="MLTR_LBD"/>
    <property type="match status" value="1"/>
</dbReference>
<dbReference type="SMART" id="SM00530">
    <property type="entry name" value="HTH_XRE"/>
    <property type="match status" value="1"/>
</dbReference>
<dbReference type="Gene3D" id="1.10.260.40">
    <property type="entry name" value="lambda repressor-like DNA-binding domains"/>
    <property type="match status" value="1"/>
</dbReference>
<dbReference type="EMBL" id="BAAANN010000008">
    <property type="protein sequence ID" value="GAA1953679.1"/>
    <property type="molecule type" value="Genomic_DNA"/>
</dbReference>
<dbReference type="InterPro" id="IPR010982">
    <property type="entry name" value="Lambda_DNA-bd_dom_sf"/>
</dbReference>
<evidence type="ECO:0000313" key="3">
    <source>
        <dbReference type="Proteomes" id="UP001501116"/>
    </source>
</evidence>
<accession>A0ABP5BX18</accession>
<dbReference type="Pfam" id="PF13560">
    <property type="entry name" value="HTH_31"/>
    <property type="match status" value="1"/>
</dbReference>
<evidence type="ECO:0000259" key="1">
    <source>
        <dbReference type="SMART" id="SM00530"/>
    </source>
</evidence>
<reference evidence="3" key="1">
    <citation type="journal article" date="2019" name="Int. J. Syst. Evol. Microbiol.">
        <title>The Global Catalogue of Microorganisms (GCM) 10K type strain sequencing project: providing services to taxonomists for standard genome sequencing and annotation.</title>
        <authorList>
            <consortium name="The Broad Institute Genomics Platform"/>
            <consortium name="The Broad Institute Genome Sequencing Center for Infectious Disease"/>
            <person name="Wu L."/>
            <person name="Ma J."/>
        </authorList>
    </citation>
    <scope>NUCLEOTIDE SEQUENCE [LARGE SCALE GENOMIC DNA]</scope>
    <source>
        <strain evidence="3">JCM 14545</strain>
    </source>
</reference>
<dbReference type="InterPro" id="IPR041413">
    <property type="entry name" value="MLTR_LBD"/>
</dbReference>
<gene>
    <name evidence="2" type="ORF">GCM10009754_23670</name>
</gene>
<name>A0ABP5BX18_9PSEU</name>
<dbReference type="SUPFAM" id="SSF47413">
    <property type="entry name" value="lambda repressor-like DNA-binding domains"/>
    <property type="match status" value="1"/>
</dbReference>
<dbReference type="PANTHER" id="PTHR35010">
    <property type="entry name" value="BLL4672 PROTEIN-RELATED"/>
    <property type="match status" value="1"/>
</dbReference>
<protein>
    <submittedName>
        <fullName evidence="2">Helix-turn-helix transcriptional regulator</fullName>
    </submittedName>
</protein>
<dbReference type="PANTHER" id="PTHR35010:SF2">
    <property type="entry name" value="BLL4672 PROTEIN"/>
    <property type="match status" value="1"/>
</dbReference>